<dbReference type="RefSeq" id="XP_047768751.1">
    <property type="nucleotide sequence ID" value="XM_047913063.1"/>
</dbReference>
<dbReference type="Proteomes" id="UP000756132">
    <property type="component" value="Chromosome 12"/>
</dbReference>
<name>A0A9Q8UVX5_PASFU</name>
<sequence length="254" mass="28790">MSDSRRNTSPQVVVSTSVAATEPSKATPNMQDTKSTASDSTSIQDLPEELLEHIISYVLINPSPITLREPQERRWAKELGDLRSDSPGPNRRKGKRRPAMRKSPLLRVLLVCKAFYFAGFNCYYSKNTFRFDGVAHLQACKARFTVLHKAGIRRVLLELEWIDTSPPSRLMSIKELSLKESQPLGGDPFEEFRRLDVVCIRCSHTGPGWYKLASVSGARAAKTQIEERIGEVWGSCRHVMVFRYPKDWGILPNR</sequence>
<reference evidence="2" key="1">
    <citation type="submission" date="2021-12" db="EMBL/GenBank/DDBJ databases">
        <authorList>
            <person name="Zaccaron A."/>
            <person name="Stergiopoulos I."/>
        </authorList>
    </citation>
    <scope>NUCLEOTIDE SEQUENCE</scope>
    <source>
        <strain evidence="2">Race5_Kim</strain>
    </source>
</reference>
<feature type="region of interest" description="Disordered" evidence="1">
    <location>
        <begin position="1"/>
        <end position="42"/>
    </location>
</feature>
<dbReference type="EMBL" id="CP090174">
    <property type="protein sequence ID" value="UJO24385.1"/>
    <property type="molecule type" value="Genomic_DNA"/>
</dbReference>
<protein>
    <recommendedName>
        <fullName evidence="4">F-box domain-containing protein</fullName>
    </recommendedName>
</protein>
<dbReference type="OMA" id="MSHDTHE"/>
<accession>A0A9Q8UVX5</accession>
<evidence type="ECO:0000256" key="1">
    <source>
        <dbReference type="SAM" id="MobiDB-lite"/>
    </source>
</evidence>
<dbReference type="KEGG" id="ffu:CLAFUR5_13915"/>
<keyword evidence="3" id="KW-1185">Reference proteome</keyword>
<feature type="region of interest" description="Disordered" evidence="1">
    <location>
        <begin position="78"/>
        <end position="98"/>
    </location>
</feature>
<evidence type="ECO:0000313" key="3">
    <source>
        <dbReference type="Proteomes" id="UP000756132"/>
    </source>
</evidence>
<organism evidence="2 3">
    <name type="scientific">Passalora fulva</name>
    <name type="common">Tomato leaf mold</name>
    <name type="synonym">Cladosporium fulvum</name>
    <dbReference type="NCBI Taxonomy" id="5499"/>
    <lineage>
        <taxon>Eukaryota</taxon>
        <taxon>Fungi</taxon>
        <taxon>Dikarya</taxon>
        <taxon>Ascomycota</taxon>
        <taxon>Pezizomycotina</taxon>
        <taxon>Dothideomycetes</taxon>
        <taxon>Dothideomycetidae</taxon>
        <taxon>Mycosphaerellales</taxon>
        <taxon>Mycosphaerellaceae</taxon>
        <taxon>Fulvia</taxon>
    </lineage>
</organism>
<dbReference type="GeneID" id="71993793"/>
<gene>
    <name evidence="2" type="ORF">CLAFUR5_13915</name>
</gene>
<dbReference type="OrthoDB" id="3632085at2759"/>
<proteinExistence type="predicted"/>
<evidence type="ECO:0008006" key="4">
    <source>
        <dbReference type="Google" id="ProtNLM"/>
    </source>
</evidence>
<feature type="compositionally biased region" description="Polar residues" evidence="1">
    <location>
        <begin position="7"/>
        <end position="42"/>
    </location>
</feature>
<evidence type="ECO:0000313" key="2">
    <source>
        <dbReference type="EMBL" id="UJO24385.1"/>
    </source>
</evidence>
<reference evidence="2" key="2">
    <citation type="journal article" date="2022" name="Microb. Genom.">
        <title>A chromosome-scale genome assembly of the tomato pathogen Cladosporium fulvum reveals a compartmentalized genome architecture and the presence of a dispensable chromosome.</title>
        <authorList>
            <person name="Zaccaron A.Z."/>
            <person name="Chen L.H."/>
            <person name="Samaras A."/>
            <person name="Stergiopoulos I."/>
        </authorList>
    </citation>
    <scope>NUCLEOTIDE SEQUENCE</scope>
    <source>
        <strain evidence="2">Race5_Kim</strain>
    </source>
</reference>
<dbReference type="AlphaFoldDB" id="A0A9Q8UVX5"/>